<dbReference type="InterPro" id="IPR023631">
    <property type="entry name" value="Amidase_dom"/>
</dbReference>
<name>A0A158IQB3_9BURK</name>
<sequence>MAQPTRVTLPFNFIGLPALSVPCGFSPRGTPVGMQLAAKPFAEDILLRLGYAYQKATEWHAAAPPLL</sequence>
<proteinExistence type="predicted"/>
<dbReference type="SUPFAM" id="SSF75304">
    <property type="entry name" value="Amidase signature (AS) enzymes"/>
    <property type="match status" value="1"/>
</dbReference>
<dbReference type="PANTHER" id="PTHR11895">
    <property type="entry name" value="TRANSAMIDASE"/>
    <property type="match status" value="1"/>
</dbReference>
<dbReference type="Proteomes" id="UP000054683">
    <property type="component" value="Unassembled WGS sequence"/>
</dbReference>
<dbReference type="EMBL" id="FCOK02000058">
    <property type="protein sequence ID" value="SAL58379.1"/>
    <property type="molecule type" value="Genomic_DNA"/>
</dbReference>
<dbReference type="AlphaFoldDB" id="A0A158IQB3"/>
<dbReference type="Gene3D" id="3.90.1300.10">
    <property type="entry name" value="Amidase signature (AS) domain"/>
    <property type="match status" value="1"/>
</dbReference>
<dbReference type="PANTHER" id="PTHR11895:SF151">
    <property type="entry name" value="GLUTAMYL-TRNA(GLN) AMIDOTRANSFERASE SUBUNIT A"/>
    <property type="match status" value="1"/>
</dbReference>
<dbReference type="InterPro" id="IPR000120">
    <property type="entry name" value="Amidase"/>
</dbReference>
<reference evidence="2 3" key="1">
    <citation type="submission" date="2016-01" db="EMBL/GenBank/DDBJ databases">
        <authorList>
            <person name="Oliw E.H."/>
        </authorList>
    </citation>
    <scope>NUCLEOTIDE SEQUENCE [LARGE SCALE GENOMIC DNA]</scope>
    <source>
        <strain evidence="2">LMG 27134</strain>
    </source>
</reference>
<organism evidence="2 3">
    <name type="scientific">Caballeronia udeis</name>
    <dbReference type="NCBI Taxonomy" id="1232866"/>
    <lineage>
        <taxon>Bacteria</taxon>
        <taxon>Pseudomonadati</taxon>
        <taxon>Pseudomonadota</taxon>
        <taxon>Betaproteobacteria</taxon>
        <taxon>Burkholderiales</taxon>
        <taxon>Burkholderiaceae</taxon>
        <taxon>Caballeronia</taxon>
    </lineage>
</organism>
<protein>
    <submittedName>
        <fullName evidence="2">Glutamyl-tRNA</fullName>
    </submittedName>
</protein>
<dbReference type="Pfam" id="PF01425">
    <property type="entry name" value="Amidase"/>
    <property type="match status" value="1"/>
</dbReference>
<dbReference type="GO" id="GO:0003824">
    <property type="term" value="F:catalytic activity"/>
    <property type="evidence" value="ECO:0007669"/>
    <property type="project" value="InterPro"/>
</dbReference>
<evidence type="ECO:0000259" key="1">
    <source>
        <dbReference type="Pfam" id="PF01425"/>
    </source>
</evidence>
<accession>A0A158IQB3</accession>
<evidence type="ECO:0000313" key="2">
    <source>
        <dbReference type="EMBL" id="SAL58379.1"/>
    </source>
</evidence>
<dbReference type="InterPro" id="IPR036928">
    <property type="entry name" value="AS_sf"/>
</dbReference>
<feature type="domain" description="Amidase" evidence="1">
    <location>
        <begin position="5"/>
        <end position="47"/>
    </location>
</feature>
<evidence type="ECO:0000313" key="3">
    <source>
        <dbReference type="Proteomes" id="UP000054683"/>
    </source>
</evidence>
<gene>
    <name evidence="2" type="ORF">AWB69_06438</name>
</gene>